<reference evidence="1 2" key="1">
    <citation type="journal article" date="2018" name="Sci. Rep.">
        <title>Genomic signatures of local adaptation to the degree of environmental predictability in rotifers.</title>
        <authorList>
            <person name="Franch-Gras L."/>
            <person name="Hahn C."/>
            <person name="Garcia-Roger E.M."/>
            <person name="Carmona M.J."/>
            <person name="Serra M."/>
            <person name="Gomez A."/>
        </authorList>
    </citation>
    <scope>NUCLEOTIDE SEQUENCE [LARGE SCALE GENOMIC DNA]</scope>
    <source>
        <strain evidence="1">HYR1</strain>
    </source>
</reference>
<dbReference type="AlphaFoldDB" id="A0A3M7PCA5"/>
<evidence type="ECO:0000313" key="2">
    <source>
        <dbReference type="Proteomes" id="UP000276133"/>
    </source>
</evidence>
<dbReference type="Proteomes" id="UP000276133">
    <property type="component" value="Unassembled WGS sequence"/>
</dbReference>
<evidence type="ECO:0000313" key="1">
    <source>
        <dbReference type="EMBL" id="RMZ96400.1"/>
    </source>
</evidence>
<keyword evidence="2" id="KW-1185">Reference proteome</keyword>
<dbReference type="EMBL" id="REGN01012239">
    <property type="protein sequence ID" value="RMZ96400.1"/>
    <property type="molecule type" value="Genomic_DNA"/>
</dbReference>
<protein>
    <submittedName>
        <fullName evidence="1">Uncharacterized protein</fullName>
    </submittedName>
</protein>
<organism evidence="1 2">
    <name type="scientific">Brachionus plicatilis</name>
    <name type="common">Marine rotifer</name>
    <name type="synonym">Brachionus muelleri</name>
    <dbReference type="NCBI Taxonomy" id="10195"/>
    <lineage>
        <taxon>Eukaryota</taxon>
        <taxon>Metazoa</taxon>
        <taxon>Spiralia</taxon>
        <taxon>Gnathifera</taxon>
        <taxon>Rotifera</taxon>
        <taxon>Eurotatoria</taxon>
        <taxon>Monogononta</taxon>
        <taxon>Pseudotrocha</taxon>
        <taxon>Ploima</taxon>
        <taxon>Brachionidae</taxon>
        <taxon>Brachionus</taxon>
    </lineage>
</organism>
<accession>A0A3M7PCA5</accession>
<gene>
    <name evidence="1" type="ORF">BpHYR1_021144</name>
</gene>
<comment type="caution">
    <text evidence="1">The sequence shown here is derived from an EMBL/GenBank/DDBJ whole genome shotgun (WGS) entry which is preliminary data.</text>
</comment>
<sequence length="147" mass="16497">MICLSVNKLDFDVNSGVSLFASIQETLMNIKSSIAELSNKINFQFPNLNGQNNPQFLRLFFIITSVTLSKTNLTFSVSVAHKQNNRCFRKPFVVAYGLEQFHALAHTKQVKFTEGHTKYNGNKICLHNSGGLDPGAENILLGRHIKR</sequence>
<proteinExistence type="predicted"/>
<name>A0A3M7PCA5_BRAPC</name>